<sequence>MNYRITWEPSATHAAVRFLKDDPAGLAAVYEAVDTLAKEPRPTGSTAYGPNIRRLRVGDYRVLYVIDEDVIRILVTNLGRTP</sequence>
<dbReference type="Pfam" id="PF05016">
    <property type="entry name" value="ParE_toxin"/>
    <property type="match status" value="1"/>
</dbReference>
<dbReference type="EMBL" id="PYBJ01000003">
    <property type="protein sequence ID" value="PSM44095.1"/>
    <property type="molecule type" value="Genomic_DNA"/>
</dbReference>
<evidence type="ECO:0000313" key="2">
    <source>
        <dbReference type="EMBL" id="PSM44095.1"/>
    </source>
</evidence>
<dbReference type="Gene3D" id="3.30.2310.20">
    <property type="entry name" value="RelE-like"/>
    <property type="match status" value="1"/>
</dbReference>
<dbReference type="SUPFAM" id="SSF143011">
    <property type="entry name" value="RelE-like"/>
    <property type="match status" value="1"/>
</dbReference>
<reference evidence="2 3" key="1">
    <citation type="submission" date="2018-03" db="EMBL/GenBank/DDBJ databases">
        <title>Streptomyces dioscori sp. nov., a novel endophytic actinobacterium isolated from bulbil of Dioscorea bulbifera L.</title>
        <authorList>
            <person name="Zhikuan W."/>
        </authorList>
    </citation>
    <scope>NUCLEOTIDE SEQUENCE [LARGE SCALE GENOMIC DNA]</scope>
    <source>
        <strain evidence="2 3">A217</strain>
    </source>
</reference>
<organism evidence="2 3">
    <name type="scientific">Streptomyces dioscori</name>
    <dbReference type="NCBI Taxonomy" id="2109333"/>
    <lineage>
        <taxon>Bacteria</taxon>
        <taxon>Bacillati</taxon>
        <taxon>Actinomycetota</taxon>
        <taxon>Actinomycetes</taxon>
        <taxon>Kitasatosporales</taxon>
        <taxon>Streptomycetaceae</taxon>
        <taxon>Streptomyces</taxon>
        <taxon>Streptomyces aurantiacus group</taxon>
    </lineage>
</organism>
<gene>
    <name evidence="2" type="ORF">C6Y14_06965</name>
</gene>
<proteinExistence type="predicted"/>
<dbReference type="Proteomes" id="UP000240429">
    <property type="component" value="Unassembled WGS sequence"/>
</dbReference>
<name>A0A2P8QCV9_9ACTN</name>
<evidence type="ECO:0000313" key="3">
    <source>
        <dbReference type="Proteomes" id="UP000240429"/>
    </source>
</evidence>
<dbReference type="AlphaFoldDB" id="A0A2P8QCV9"/>
<dbReference type="OrthoDB" id="9812706at2"/>
<keyword evidence="3" id="KW-1185">Reference proteome</keyword>
<evidence type="ECO:0000256" key="1">
    <source>
        <dbReference type="ARBA" id="ARBA00022649"/>
    </source>
</evidence>
<dbReference type="InterPro" id="IPR007712">
    <property type="entry name" value="RelE/ParE_toxin"/>
</dbReference>
<dbReference type="RefSeq" id="WP_107015609.1">
    <property type="nucleotide sequence ID" value="NZ_KZ679039.1"/>
</dbReference>
<dbReference type="InterPro" id="IPR035093">
    <property type="entry name" value="RelE/ParE_toxin_dom_sf"/>
</dbReference>
<protein>
    <submittedName>
        <fullName evidence="2">Plasmid stabilization protein</fullName>
    </submittedName>
</protein>
<accession>A0A2P8QCV9</accession>
<keyword evidence="1" id="KW-1277">Toxin-antitoxin system</keyword>
<comment type="caution">
    <text evidence="2">The sequence shown here is derived from an EMBL/GenBank/DDBJ whole genome shotgun (WGS) entry which is preliminary data.</text>
</comment>